<reference evidence="1" key="1">
    <citation type="journal article" date="2014" name="Front. Microbiol.">
        <title>High frequency of phylogenetically diverse reductive dehalogenase-homologous genes in deep subseafloor sedimentary metagenomes.</title>
        <authorList>
            <person name="Kawai M."/>
            <person name="Futagami T."/>
            <person name="Toyoda A."/>
            <person name="Takaki Y."/>
            <person name="Nishi S."/>
            <person name="Hori S."/>
            <person name="Arai W."/>
            <person name="Tsubouchi T."/>
            <person name="Morono Y."/>
            <person name="Uchiyama I."/>
            <person name="Ito T."/>
            <person name="Fujiyama A."/>
            <person name="Inagaki F."/>
            <person name="Takami H."/>
        </authorList>
    </citation>
    <scope>NUCLEOTIDE SEQUENCE</scope>
    <source>
        <strain evidence="1">Expedition CK06-06</strain>
    </source>
</reference>
<comment type="caution">
    <text evidence="1">The sequence shown here is derived from an EMBL/GenBank/DDBJ whole genome shotgun (WGS) entry which is preliminary data.</text>
</comment>
<gene>
    <name evidence="1" type="ORF">S03H2_28940</name>
</gene>
<sequence length="298" mass="34530">CRRDKERDRKIPSLETMNSKKLIMRMLSVIATFTMLANAGEPYENGKIVITQADEDAIKSLLEEYHKESSQYMRKHLWSSSIPLYIDCEAYRKLLKFGLKVVPYLVQNIAQLEAQYGDYAYIGSALIKDKSVKTPEQVYKYNCSKPWSSTGPGPPIGLTLLMQLLPEDMKPKPRVKKGYVDNKVFAWSNWWQQHKQRFIFQTKRPLVIQPTKEVHSRMPQIRTTVKNGLLDIYAVSATYRQIIERAAAEMNADVFIGEQEYIGVITTVRMKAVTFEEFLYIIGRTVFVSGFDYRKTEK</sequence>
<protein>
    <submittedName>
        <fullName evidence="1">Uncharacterized protein</fullName>
    </submittedName>
</protein>
<dbReference type="EMBL" id="BARU01017445">
    <property type="protein sequence ID" value="GAH60210.1"/>
    <property type="molecule type" value="Genomic_DNA"/>
</dbReference>
<feature type="non-terminal residue" evidence="1">
    <location>
        <position position="1"/>
    </location>
</feature>
<accession>X1HT20</accession>
<proteinExistence type="predicted"/>
<name>X1HT20_9ZZZZ</name>
<evidence type="ECO:0000313" key="1">
    <source>
        <dbReference type="EMBL" id="GAH60210.1"/>
    </source>
</evidence>
<organism evidence="1">
    <name type="scientific">marine sediment metagenome</name>
    <dbReference type="NCBI Taxonomy" id="412755"/>
    <lineage>
        <taxon>unclassified sequences</taxon>
        <taxon>metagenomes</taxon>
        <taxon>ecological metagenomes</taxon>
    </lineage>
</organism>
<dbReference type="AlphaFoldDB" id="X1HT20"/>
<feature type="non-terminal residue" evidence="1">
    <location>
        <position position="298"/>
    </location>
</feature>